<keyword evidence="1" id="KW-1133">Transmembrane helix</keyword>
<evidence type="ECO:0000313" key="2">
    <source>
        <dbReference type="EMBL" id="GAG79453.1"/>
    </source>
</evidence>
<evidence type="ECO:0000256" key="1">
    <source>
        <dbReference type="SAM" id="Phobius"/>
    </source>
</evidence>
<dbReference type="EMBL" id="BART01018904">
    <property type="protein sequence ID" value="GAG79453.1"/>
    <property type="molecule type" value="Genomic_DNA"/>
</dbReference>
<dbReference type="AlphaFoldDB" id="X1B5N7"/>
<name>X1B5N7_9ZZZZ</name>
<proteinExistence type="predicted"/>
<reference evidence="2" key="1">
    <citation type="journal article" date="2014" name="Front. Microbiol.">
        <title>High frequency of phylogenetically diverse reductive dehalogenase-homologous genes in deep subseafloor sedimentary metagenomes.</title>
        <authorList>
            <person name="Kawai M."/>
            <person name="Futagami T."/>
            <person name="Toyoda A."/>
            <person name="Takaki Y."/>
            <person name="Nishi S."/>
            <person name="Hori S."/>
            <person name="Arai W."/>
            <person name="Tsubouchi T."/>
            <person name="Morono Y."/>
            <person name="Uchiyama I."/>
            <person name="Ito T."/>
            <person name="Fujiyama A."/>
            <person name="Inagaki F."/>
            <person name="Takami H."/>
        </authorList>
    </citation>
    <scope>NUCLEOTIDE SEQUENCE</scope>
    <source>
        <strain evidence="2">Expedition CK06-06</strain>
    </source>
</reference>
<sequence length="77" mass="8691">MFETILTGIISGIITGIIAVIAQFFLVRWLNKRMELINRIKMLKCPKCGMKGVYDLDSKRGISSCAFCGYAFPKIKK</sequence>
<feature type="transmembrane region" description="Helical" evidence="1">
    <location>
        <begin position="6"/>
        <end position="30"/>
    </location>
</feature>
<keyword evidence="1" id="KW-0812">Transmembrane</keyword>
<accession>X1B5N7</accession>
<protein>
    <submittedName>
        <fullName evidence="2">Uncharacterized protein</fullName>
    </submittedName>
</protein>
<organism evidence="2">
    <name type="scientific">marine sediment metagenome</name>
    <dbReference type="NCBI Taxonomy" id="412755"/>
    <lineage>
        <taxon>unclassified sequences</taxon>
        <taxon>metagenomes</taxon>
        <taxon>ecological metagenomes</taxon>
    </lineage>
</organism>
<keyword evidence="1" id="KW-0472">Membrane</keyword>
<gene>
    <name evidence="2" type="ORF">S01H4_35533</name>
</gene>
<comment type="caution">
    <text evidence="2">The sequence shown here is derived from an EMBL/GenBank/DDBJ whole genome shotgun (WGS) entry which is preliminary data.</text>
</comment>